<dbReference type="InterPro" id="IPR031359">
    <property type="entry name" value="NACHT_N"/>
</dbReference>
<evidence type="ECO:0000256" key="1">
    <source>
        <dbReference type="ARBA" id="ARBA00022737"/>
    </source>
</evidence>
<dbReference type="Gene3D" id="3.40.50.300">
    <property type="entry name" value="P-loop containing nucleotide triphosphate hydrolases"/>
    <property type="match status" value="1"/>
</dbReference>
<dbReference type="InterPro" id="IPR056884">
    <property type="entry name" value="NPHP3-like_N"/>
</dbReference>
<feature type="domain" description="NACHT" evidence="3">
    <location>
        <begin position="307"/>
        <end position="453"/>
    </location>
</feature>
<dbReference type="Pfam" id="PF17100">
    <property type="entry name" value="NACHT_N"/>
    <property type="match status" value="1"/>
</dbReference>
<dbReference type="InterPro" id="IPR027417">
    <property type="entry name" value="P-loop_NTPase"/>
</dbReference>
<dbReference type="Pfam" id="PF22939">
    <property type="entry name" value="WHD_GPIID"/>
    <property type="match status" value="1"/>
</dbReference>
<keyword evidence="5" id="KW-1185">Reference proteome</keyword>
<dbReference type="Proteomes" id="UP001610334">
    <property type="component" value="Unassembled WGS sequence"/>
</dbReference>
<dbReference type="InterPro" id="IPR007111">
    <property type="entry name" value="NACHT_NTPase"/>
</dbReference>
<comment type="caution">
    <text evidence="4">The sequence shown here is derived from an EMBL/GenBank/DDBJ whole genome shotgun (WGS) entry which is preliminary data.</text>
</comment>
<dbReference type="PROSITE" id="PS50837">
    <property type="entry name" value="NACHT"/>
    <property type="match status" value="1"/>
</dbReference>
<name>A0ABR4GST4_9EURO</name>
<feature type="region of interest" description="Disordered" evidence="2">
    <location>
        <begin position="1"/>
        <end position="41"/>
    </location>
</feature>
<dbReference type="PANTHER" id="PTHR10039">
    <property type="entry name" value="AMELOGENIN"/>
    <property type="match status" value="1"/>
</dbReference>
<evidence type="ECO:0000313" key="4">
    <source>
        <dbReference type="EMBL" id="KAL2802136.1"/>
    </source>
</evidence>
<dbReference type="SUPFAM" id="SSF52540">
    <property type="entry name" value="P-loop containing nucleoside triphosphate hydrolases"/>
    <property type="match status" value="1"/>
</dbReference>
<accession>A0ABR4GST4</accession>
<sequence>MPVWKDIKGPFKKRLPGGGKSSKQKDDRPADNLPKTGSELQLEGNNEASLRILKSNFGLKIEDDGNTGHVNDLRMFLDVAAQRLDDQKWTKLMKASQNILLLKDVVNPPPSPAAIACAGQLFIQAMGQHEILLQGLDLISSLIPRLHVIEHHFLRCDTDLSADLRRTLEKDMIQLYSKVLEFQSRAICYLEKRTARQFFTDMLKKDGWDEIIQDIQRYDTYIKDATSSMHVSEVDKKLEALQDALQQIQVWQTTSAQDSRRAILYQLLYVCPYKDRKDRNNKRVPGTCEWFTSHPQFINWNQSGNSELLWVSADPGCGKSVLTRYLADEYLPSGGRTVCYFFFKDDSADQKRATDALASIIRQLLIARPYLVQDSLLDKLETSGNQLVESFNELWNILVHVTADENAGEVICLLDALDECHEDDRKQLIQAIESLFLTDLGKRNMKFLMTSRPYDHIRRDFFRLEKSLPTIRLSGENEENIEKISSEIDLVIKQRVREIGELNNLQSGECDFISDQLTSVTNRTYLWVILTLDVVERMPGFSRGNVRHVIHDLPEDVDAAYTRILDRSPDHLKARKLLHIVIAAERPLTIEEMSLALALGEEDQSIDGIRDDIPTDDERTQRMIRTLCGLFLVVIDAKIYLLHLTAKEFLVKTNYSIHEDTKVHGLRSKELGNTFSASFYL</sequence>
<keyword evidence="1" id="KW-0677">Repeat</keyword>
<proteinExistence type="predicted"/>
<dbReference type="InterPro" id="IPR054471">
    <property type="entry name" value="GPIID_WHD"/>
</dbReference>
<reference evidence="4 5" key="1">
    <citation type="submission" date="2024-07" db="EMBL/GenBank/DDBJ databases">
        <title>Section-level genome sequencing and comparative genomics of Aspergillus sections Usti and Cavernicolus.</title>
        <authorList>
            <consortium name="Lawrence Berkeley National Laboratory"/>
            <person name="Nybo J.L."/>
            <person name="Vesth T.C."/>
            <person name="Theobald S."/>
            <person name="Frisvad J.C."/>
            <person name="Larsen T.O."/>
            <person name="Kjaerboelling I."/>
            <person name="Rothschild-Mancinelli K."/>
            <person name="Lyhne E.K."/>
            <person name="Kogle M.E."/>
            <person name="Barry K."/>
            <person name="Clum A."/>
            <person name="Na H."/>
            <person name="Ledsgaard L."/>
            <person name="Lin J."/>
            <person name="Lipzen A."/>
            <person name="Kuo A."/>
            <person name="Riley R."/>
            <person name="Mondo S."/>
            <person name="Labutti K."/>
            <person name="Haridas S."/>
            <person name="Pangalinan J."/>
            <person name="Salamov A.A."/>
            <person name="Simmons B.A."/>
            <person name="Magnuson J.K."/>
            <person name="Chen J."/>
            <person name="Drula E."/>
            <person name="Henrissat B."/>
            <person name="Wiebenga A."/>
            <person name="Lubbers R.J."/>
            <person name="Gomes A.C."/>
            <person name="Makela M.R."/>
            <person name="Stajich J."/>
            <person name="Grigoriev I.V."/>
            <person name="Mortensen U.H."/>
            <person name="De Vries R.P."/>
            <person name="Baker S.E."/>
            <person name="Andersen M.R."/>
        </authorList>
    </citation>
    <scope>NUCLEOTIDE SEQUENCE [LARGE SCALE GENOMIC DNA]</scope>
    <source>
        <strain evidence="4 5">CBS 588.65</strain>
    </source>
</reference>
<organism evidence="4 5">
    <name type="scientific">Aspergillus granulosus</name>
    <dbReference type="NCBI Taxonomy" id="176169"/>
    <lineage>
        <taxon>Eukaryota</taxon>
        <taxon>Fungi</taxon>
        <taxon>Dikarya</taxon>
        <taxon>Ascomycota</taxon>
        <taxon>Pezizomycotina</taxon>
        <taxon>Eurotiomycetes</taxon>
        <taxon>Eurotiomycetidae</taxon>
        <taxon>Eurotiales</taxon>
        <taxon>Aspergillaceae</taxon>
        <taxon>Aspergillus</taxon>
        <taxon>Aspergillus subgen. Nidulantes</taxon>
    </lineage>
</organism>
<evidence type="ECO:0000259" key="3">
    <source>
        <dbReference type="PROSITE" id="PS50837"/>
    </source>
</evidence>
<dbReference type="Pfam" id="PF24883">
    <property type="entry name" value="NPHP3_N"/>
    <property type="match status" value="1"/>
</dbReference>
<evidence type="ECO:0000256" key="2">
    <source>
        <dbReference type="SAM" id="MobiDB-lite"/>
    </source>
</evidence>
<protein>
    <recommendedName>
        <fullName evidence="3">NACHT domain-containing protein</fullName>
    </recommendedName>
</protein>
<dbReference type="EMBL" id="JBFXLT010000206">
    <property type="protein sequence ID" value="KAL2802136.1"/>
    <property type="molecule type" value="Genomic_DNA"/>
</dbReference>
<evidence type="ECO:0000313" key="5">
    <source>
        <dbReference type="Proteomes" id="UP001610334"/>
    </source>
</evidence>
<gene>
    <name evidence="4" type="ORF">BJX63DRAFT_426274</name>
</gene>